<dbReference type="SUPFAM" id="SSF48008">
    <property type="entry name" value="GntR ligand-binding domain-like"/>
    <property type="match status" value="1"/>
</dbReference>
<dbReference type="PANTHER" id="PTHR43537:SF24">
    <property type="entry name" value="GLUCONATE OPERON TRANSCRIPTIONAL REPRESSOR"/>
    <property type="match status" value="1"/>
</dbReference>
<dbReference type="GO" id="GO:0003677">
    <property type="term" value="F:DNA binding"/>
    <property type="evidence" value="ECO:0007669"/>
    <property type="project" value="UniProtKB-KW"/>
</dbReference>
<dbReference type="RefSeq" id="WP_090965693.1">
    <property type="nucleotide sequence ID" value="NZ_FOOA01000020.1"/>
</dbReference>
<evidence type="ECO:0000259" key="5">
    <source>
        <dbReference type="PROSITE" id="PS50949"/>
    </source>
</evidence>
<dbReference type="InterPro" id="IPR036388">
    <property type="entry name" value="WH-like_DNA-bd_sf"/>
</dbReference>
<proteinExistence type="predicted"/>
<keyword evidence="2 6" id="KW-0238">DNA-binding</keyword>
<dbReference type="OrthoDB" id="8114900at2"/>
<dbReference type="InterPro" id="IPR011711">
    <property type="entry name" value="GntR_C"/>
</dbReference>
<dbReference type="Pfam" id="PF00392">
    <property type="entry name" value="GntR"/>
    <property type="match status" value="1"/>
</dbReference>
<gene>
    <name evidence="6" type="ORF">GGR05_003171</name>
</gene>
<comment type="caution">
    <text evidence="6">The sequence shown here is derived from an EMBL/GenBank/DDBJ whole genome shotgun (WGS) entry which is preliminary data.</text>
</comment>
<evidence type="ECO:0000256" key="3">
    <source>
        <dbReference type="ARBA" id="ARBA00023163"/>
    </source>
</evidence>
<reference evidence="6 7" key="1">
    <citation type="submission" date="2020-08" db="EMBL/GenBank/DDBJ databases">
        <title>Genomic Encyclopedia of Type Strains, Phase IV (KMG-IV): sequencing the most valuable type-strain genomes for metagenomic binning, comparative biology and taxonomic classification.</title>
        <authorList>
            <person name="Goeker M."/>
        </authorList>
    </citation>
    <scope>NUCLEOTIDE SEQUENCE [LARGE SCALE GENOMIC DNA]</scope>
    <source>
        <strain evidence="6 7">DSM 25024</strain>
    </source>
</reference>
<evidence type="ECO:0000256" key="1">
    <source>
        <dbReference type="ARBA" id="ARBA00023015"/>
    </source>
</evidence>
<dbReference type="InterPro" id="IPR000524">
    <property type="entry name" value="Tscrpt_reg_HTH_GntR"/>
</dbReference>
<dbReference type="PROSITE" id="PS50949">
    <property type="entry name" value="HTH_GNTR"/>
    <property type="match status" value="1"/>
</dbReference>
<feature type="coiled-coil region" evidence="4">
    <location>
        <begin position="103"/>
        <end position="130"/>
    </location>
</feature>
<keyword evidence="1" id="KW-0805">Transcription regulation</keyword>
<evidence type="ECO:0000313" key="6">
    <source>
        <dbReference type="EMBL" id="MBB3937006.1"/>
    </source>
</evidence>
<sequence>MAKPPAPAEPTNLSEKAYRQILSDILDARLAAGTPIQERRIAEEIGVSRSPLRDALGRLAGEGLLVRGNTGILAVRALSLQDYLQTLEMRALVEPAAASLAATAVAAADVARLEAEMARLETTDDLQETDLLRFDDDLHALIATHCGNPFMTRYLQDMRRYTTLYERQTKWRATLHVDNGEHREILTALSLRAPDQAAGAMRRHLSGIRRRVLERF</sequence>
<dbReference type="Gene3D" id="1.20.120.530">
    <property type="entry name" value="GntR ligand-binding domain-like"/>
    <property type="match status" value="1"/>
</dbReference>
<feature type="domain" description="HTH gntR-type" evidence="5">
    <location>
        <begin position="11"/>
        <end position="77"/>
    </location>
</feature>
<dbReference type="AlphaFoldDB" id="A0A7W6FVC7"/>
<keyword evidence="3" id="KW-0804">Transcription</keyword>
<dbReference type="Pfam" id="PF07729">
    <property type="entry name" value="FCD"/>
    <property type="match status" value="1"/>
</dbReference>
<organism evidence="6 7">
    <name type="scientific">Aureimonas phyllosphaerae</name>
    <dbReference type="NCBI Taxonomy" id="1166078"/>
    <lineage>
        <taxon>Bacteria</taxon>
        <taxon>Pseudomonadati</taxon>
        <taxon>Pseudomonadota</taxon>
        <taxon>Alphaproteobacteria</taxon>
        <taxon>Hyphomicrobiales</taxon>
        <taxon>Aurantimonadaceae</taxon>
        <taxon>Aureimonas</taxon>
    </lineage>
</organism>
<dbReference type="PANTHER" id="PTHR43537">
    <property type="entry name" value="TRANSCRIPTIONAL REGULATOR, GNTR FAMILY"/>
    <property type="match status" value="1"/>
</dbReference>
<keyword evidence="7" id="KW-1185">Reference proteome</keyword>
<keyword evidence="4" id="KW-0175">Coiled coil</keyword>
<name>A0A7W6FVC7_9HYPH</name>
<dbReference type="EMBL" id="JACIDO010000006">
    <property type="protein sequence ID" value="MBB3937006.1"/>
    <property type="molecule type" value="Genomic_DNA"/>
</dbReference>
<dbReference type="Gene3D" id="1.10.10.10">
    <property type="entry name" value="Winged helix-like DNA-binding domain superfamily/Winged helix DNA-binding domain"/>
    <property type="match status" value="1"/>
</dbReference>
<dbReference type="InterPro" id="IPR036390">
    <property type="entry name" value="WH_DNA-bd_sf"/>
</dbReference>
<evidence type="ECO:0000256" key="4">
    <source>
        <dbReference type="SAM" id="Coils"/>
    </source>
</evidence>
<evidence type="ECO:0000256" key="2">
    <source>
        <dbReference type="ARBA" id="ARBA00023125"/>
    </source>
</evidence>
<dbReference type="SMART" id="SM00345">
    <property type="entry name" value="HTH_GNTR"/>
    <property type="match status" value="1"/>
</dbReference>
<evidence type="ECO:0000313" key="7">
    <source>
        <dbReference type="Proteomes" id="UP000531216"/>
    </source>
</evidence>
<dbReference type="GO" id="GO:0003700">
    <property type="term" value="F:DNA-binding transcription factor activity"/>
    <property type="evidence" value="ECO:0007669"/>
    <property type="project" value="InterPro"/>
</dbReference>
<accession>A0A7W6FVC7</accession>
<dbReference type="InterPro" id="IPR008920">
    <property type="entry name" value="TF_FadR/GntR_C"/>
</dbReference>
<protein>
    <submittedName>
        <fullName evidence="6">DNA-binding GntR family transcriptional regulator</fullName>
    </submittedName>
</protein>
<dbReference type="Proteomes" id="UP000531216">
    <property type="component" value="Unassembled WGS sequence"/>
</dbReference>
<dbReference type="SUPFAM" id="SSF46785">
    <property type="entry name" value="Winged helix' DNA-binding domain"/>
    <property type="match status" value="1"/>
</dbReference>
<dbReference type="PRINTS" id="PR00035">
    <property type="entry name" value="HTHGNTR"/>
</dbReference>
<dbReference type="SMART" id="SM00895">
    <property type="entry name" value="FCD"/>
    <property type="match status" value="1"/>
</dbReference>